<feature type="compositionally biased region" description="Basic and acidic residues" evidence="1">
    <location>
        <begin position="135"/>
        <end position="145"/>
    </location>
</feature>
<dbReference type="AlphaFoldDB" id="A0A8J7QMI9"/>
<dbReference type="Pfam" id="PF00756">
    <property type="entry name" value="Esterase"/>
    <property type="match status" value="1"/>
</dbReference>
<gene>
    <name evidence="2" type="ORF">J3U88_21795</name>
</gene>
<protein>
    <submittedName>
        <fullName evidence="2">Esterase family protein</fullName>
    </submittedName>
</protein>
<feature type="region of interest" description="Disordered" evidence="1">
    <location>
        <begin position="108"/>
        <end position="150"/>
    </location>
</feature>
<dbReference type="InterPro" id="IPR029058">
    <property type="entry name" value="AB_hydrolase_fold"/>
</dbReference>
<dbReference type="RefSeq" id="WP_207861103.1">
    <property type="nucleotide sequence ID" value="NZ_JAFREP010000022.1"/>
</dbReference>
<dbReference type="Proteomes" id="UP000664417">
    <property type="component" value="Unassembled WGS sequence"/>
</dbReference>
<evidence type="ECO:0000313" key="2">
    <source>
        <dbReference type="EMBL" id="MBO1321128.1"/>
    </source>
</evidence>
<dbReference type="SUPFAM" id="SSF81296">
    <property type="entry name" value="E set domains"/>
    <property type="match status" value="1"/>
</dbReference>
<dbReference type="PANTHER" id="PTHR48098:SF3">
    <property type="entry name" value="IRON(III) ENTEROBACTIN ESTERASE"/>
    <property type="match status" value="1"/>
</dbReference>
<evidence type="ECO:0000313" key="3">
    <source>
        <dbReference type="Proteomes" id="UP000664417"/>
    </source>
</evidence>
<dbReference type="EMBL" id="JAFREP010000022">
    <property type="protein sequence ID" value="MBO1321128.1"/>
    <property type="molecule type" value="Genomic_DNA"/>
</dbReference>
<dbReference type="SUPFAM" id="SSF53474">
    <property type="entry name" value="alpha/beta-Hydrolases"/>
    <property type="match status" value="1"/>
</dbReference>
<sequence length="374" mass="42516">MMLSLLLLLAIEPVPYPTQGLTGDALVTHIEQRIKDQGGTPIIEGTVFHMFYRAEDGREPKILGDFDRWRRGRKPAGTPMTHLAGNWYHFGVPAQPKARLEYLIEVDGKHGPDPRNPRKVASFSGDTSVAQMPDYPDHPELERRPGVPAGKLESFSFKSNLRRNERQVHVYTPAGYGEHRGKLPTLYIADGSAYAKRGKVPTILDNLIADQKIPPVIAVFVDPVDRWLEYRMFTLFRLMLLEELMPHLKQKWRIDSDRQVLIGGSRGGLSTLDLVTIHPDKFIGAIAFAPAGTETDFGTQLRRMEGDPRPQIHILTGSYDFWLPNSVDYYGVMKEKGYRVHFREEPIGHSIYSWHGYLDELLIPILAKATRQQR</sequence>
<dbReference type="Gene3D" id="2.60.40.10">
    <property type="entry name" value="Immunoglobulins"/>
    <property type="match status" value="1"/>
</dbReference>
<proteinExistence type="predicted"/>
<evidence type="ECO:0000256" key="1">
    <source>
        <dbReference type="SAM" id="MobiDB-lite"/>
    </source>
</evidence>
<dbReference type="Gene3D" id="3.40.50.1820">
    <property type="entry name" value="alpha/beta hydrolase"/>
    <property type="match status" value="1"/>
</dbReference>
<organism evidence="2 3">
    <name type="scientific">Acanthopleuribacter pedis</name>
    <dbReference type="NCBI Taxonomy" id="442870"/>
    <lineage>
        <taxon>Bacteria</taxon>
        <taxon>Pseudomonadati</taxon>
        <taxon>Acidobacteriota</taxon>
        <taxon>Holophagae</taxon>
        <taxon>Acanthopleuribacterales</taxon>
        <taxon>Acanthopleuribacteraceae</taxon>
        <taxon>Acanthopleuribacter</taxon>
    </lineage>
</organism>
<dbReference type="InterPro" id="IPR014756">
    <property type="entry name" value="Ig_E-set"/>
</dbReference>
<comment type="caution">
    <text evidence="2">The sequence shown here is derived from an EMBL/GenBank/DDBJ whole genome shotgun (WGS) entry which is preliminary data.</text>
</comment>
<dbReference type="InterPro" id="IPR013783">
    <property type="entry name" value="Ig-like_fold"/>
</dbReference>
<name>A0A8J7QMI9_9BACT</name>
<keyword evidence="3" id="KW-1185">Reference proteome</keyword>
<reference evidence="2" key="1">
    <citation type="submission" date="2021-03" db="EMBL/GenBank/DDBJ databases">
        <authorList>
            <person name="Wang G."/>
        </authorList>
    </citation>
    <scope>NUCLEOTIDE SEQUENCE</scope>
    <source>
        <strain evidence="2">KCTC 12899</strain>
    </source>
</reference>
<dbReference type="PANTHER" id="PTHR48098">
    <property type="entry name" value="ENTEROCHELIN ESTERASE-RELATED"/>
    <property type="match status" value="1"/>
</dbReference>
<dbReference type="InterPro" id="IPR050583">
    <property type="entry name" value="Mycobacterial_A85_antigen"/>
</dbReference>
<dbReference type="InterPro" id="IPR000801">
    <property type="entry name" value="Esterase-like"/>
</dbReference>
<accession>A0A8J7QMI9</accession>